<organism evidence="1 2">
    <name type="scientific">Buttiauxella izardii</name>
    <dbReference type="NCBI Taxonomy" id="82991"/>
    <lineage>
        <taxon>Bacteria</taxon>
        <taxon>Pseudomonadati</taxon>
        <taxon>Pseudomonadota</taxon>
        <taxon>Gammaproteobacteria</taxon>
        <taxon>Enterobacterales</taxon>
        <taxon>Enterobacteriaceae</taxon>
        <taxon>Buttiauxella</taxon>
    </lineage>
</organism>
<dbReference type="RefSeq" id="WP_120064059.1">
    <property type="nucleotide sequence ID" value="NZ_QZWH01000010.1"/>
</dbReference>
<name>A0A3A5K678_9ENTR</name>
<comment type="caution">
    <text evidence="1">The sequence shown here is derived from an EMBL/GenBank/DDBJ whole genome shotgun (WGS) entry which is preliminary data.</text>
</comment>
<keyword evidence="2" id="KW-1185">Reference proteome</keyword>
<accession>A0A3A5K678</accession>
<protein>
    <submittedName>
        <fullName evidence="1">Excisionase</fullName>
    </submittedName>
</protein>
<dbReference type="Proteomes" id="UP000276295">
    <property type="component" value="Unassembled WGS sequence"/>
</dbReference>
<proteinExistence type="predicted"/>
<dbReference type="Pfam" id="PF06806">
    <property type="entry name" value="DUF1233"/>
    <property type="match status" value="1"/>
</dbReference>
<dbReference type="InterPro" id="IPR038146">
    <property type="entry name" value="933W_put_Xis_sf"/>
</dbReference>
<dbReference type="Gene3D" id="1.10.1660.60">
    <property type="entry name" value="Putative excisionased domain DUF1233"/>
    <property type="match status" value="1"/>
</dbReference>
<gene>
    <name evidence="1" type="ORF">D6029_06620</name>
</gene>
<sequence>MQLAPNKWVTETVLIAITGLREGTIRRARKTSWMQGREYLHVSPEGEPKPTSECMYNIEAINKWIESQIKKQPRN</sequence>
<evidence type="ECO:0000313" key="2">
    <source>
        <dbReference type="Proteomes" id="UP000276295"/>
    </source>
</evidence>
<dbReference type="InterPro" id="IPR009634">
    <property type="entry name" value="Put_exci"/>
</dbReference>
<reference evidence="1 2" key="1">
    <citation type="submission" date="2018-09" db="EMBL/GenBank/DDBJ databases">
        <title>Draft genome sequence of Buttiauxella izardii CCUG 35510T.</title>
        <authorList>
            <person name="Salva-Serra F."/>
            <person name="Marathe N."/>
            <person name="Moore E."/>
            <person name="Stadler-Svensson L."/>
            <person name="Engstrom-Jakobsson H."/>
        </authorList>
    </citation>
    <scope>NUCLEOTIDE SEQUENCE [LARGE SCALE GENOMIC DNA]</scope>
    <source>
        <strain evidence="1 2">CCUG 35510</strain>
    </source>
</reference>
<evidence type="ECO:0000313" key="1">
    <source>
        <dbReference type="EMBL" id="RJT26102.1"/>
    </source>
</evidence>
<dbReference type="EMBL" id="QZWH01000010">
    <property type="protein sequence ID" value="RJT26102.1"/>
    <property type="molecule type" value="Genomic_DNA"/>
</dbReference>
<dbReference type="OrthoDB" id="6455850at2"/>
<dbReference type="AlphaFoldDB" id="A0A3A5K678"/>